<organism evidence="1">
    <name type="scientific">marine metagenome</name>
    <dbReference type="NCBI Taxonomy" id="408172"/>
    <lineage>
        <taxon>unclassified sequences</taxon>
        <taxon>metagenomes</taxon>
        <taxon>ecological metagenomes</taxon>
    </lineage>
</organism>
<feature type="non-terminal residue" evidence="1">
    <location>
        <position position="116"/>
    </location>
</feature>
<sequence>MMVLIVTLGTGLGLAGGWFGFRWRHKGRVFSESDREYFQNLLYRAETAEAKLEQMEPELARTSDRANILEGSHRVIQEELANERQFNLSLNAELSHERAHRKFLESKLIDQAKALE</sequence>
<gene>
    <name evidence="1" type="ORF">METZ01_LOCUS435256</name>
</gene>
<protein>
    <recommendedName>
        <fullName evidence="2">DNA recombination protein RmuC</fullName>
    </recommendedName>
</protein>
<dbReference type="AlphaFoldDB" id="A0A382YGI5"/>
<reference evidence="1" key="1">
    <citation type="submission" date="2018-05" db="EMBL/GenBank/DDBJ databases">
        <authorList>
            <person name="Lanie J.A."/>
            <person name="Ng W.-L."/>
            <person name="Kazmierczak K.M."/>
            <person name="Andrzejewski T.M."/>
            <person name="Davidsen T.M."/>
            <person name="Wayne K.J."/>
            <person name="Tettelin H."/>
            <person name="Glass J.I."/>
            <person name="Rusch D."/>
            <person name="Podicherti R."/>
            <person name="Tsui H.-C.T."/>
            <person name="Winkler M.E."/>
        </authorList>
    </citation>
    <scope>NUCLEOTIDE SEQUENCE</scope>
</reference>
<dbReference type="EMBL" id="UINC01175665">
    <property type="protein sequence ID" value="SVD82402.1"/>
    <property type="molecule type" value="Genomic_DNA"/>
</dbReference>
<name>A0A382YGI5_9ZZZZ</name>
<proteinExistence type="predicted"/>
<evidence type="ECO:0000313" key="1">
    <source>
        <dbReference type="EMBL" id="SVD82402.1"/>
    </source>
</evidence>
<evidence type="ECO:0008006" key="2">
    <source>
        <dbReference type="Google" id="ProtNLM"/>
    </source>
</evidence>
<accession>A0A382YGI5</accession>